<proteinExistence type="predicted"/>
<gene>
    <name evidence="1" type="ORF">LCGC14_2809170</name>
</gene>
<accession>A0A0F8YKG9</accession>
<name>A0A0F8YKG9_9ZZZZ</name>
<dbReference type="EMBL" id="LAZR01052934">
    <property type="protein sequence ID" value="KKK81862.1"/>
    <property type="molecule type" value="Genomic_DNA"/>
</dbReference>
<comment type="caution">
    <text evidence="1">The sequence shown here is derived from an EMBL/GenBank/DDBJ whole genome shotgun (WGS) entry which is preliminary data.</text>
</comment>
<protein>
    <recommendedName>
        <fullName evidence="2">HEAT repeat domain-containing protein</fullName>
    </recommendedName>
</protein>
<dbReference type="AlphaFoldDB" id="A0A0F8YKG9"/>
<reference evidence="1" key="1">
    <citation type="journal article" date="2015" name="Nature">
        <title>Complex archaea that bridge the gap between prokaryotes and eukaryotes.</title>
        <authorList>
            <person name="Spang A."/>
            <person name="Saw J.H."/>
            <person name="Jorgensen S.L."/>
            <person name="Zaremba-Niedzwiedzka K."/>
            <person name="Martijn J."/>
            <person name="Lind A.E."/>
            <person name="van Eijk R."/>
            <person name="Schleper C."/>
            <person name="Guy L."/>
            <person name="Ettema T.J."/>
        </authorList>
    </citation>
    <scope>NUCLEOTIDE SEQUENCE</scope>
</reference>
<sequence length="42" mass="4652">VEPLEELLGDEEPYARKIAKEALEKLRGRSEGKPFGGAQDKP</sequence>
<feature type="non-terminal residue" evidence="1">
    <location>
        <position position="1"/>
    </location>
</feature>
<evidence type="ECO:0008006" key="2">
    <source>
        <dbReference type="Google" id="ProtNLM"/>
    </source>
</evidence>
<organism evidence="1">
    <name type="scientific">marine sediment metagenome</name>
    <dbReference type="NCBI Taxonomy" id="412755"/>
    <lineage>
        <taxon>unclassified sequences</taxon>
        <taxon>metagenomes</taxon>
        <taxon>ecological metagenomes</taxon>
    </lineage>
</organism>
<evidence type="ECO:0000313" key="1">
    <source>
        <dbReference type="EMBL" id="KKK81862.1"/>
    </source>
</evidence>